<dbReference type="SUPFAM" id="SSF53756">
    <property type="entry name" value="UDP-Glycosyltransferase/glycogen phosphorylase"/>
    <property type="match status" value="1"/>
</dbReference>
<evidence type="ECO:0000256" key="1">
    <source>
        <dbReference type="SAM" id="Phobius"/>
    </source>
</evidence>
<feature type="transmembrane region" description="Helical" evidence="1">
    <location>
        <begin position="119"/>
        <end position="139"/>
    </location>
</feature>
<dbReference type="EMBL" id="JBGBZA010000002">
    <property type="protein sequence ID" value="MEY9318637.1"/>
    <property type="molecule type" value="Genomic_DNA"/>
</dbReference>
<dbReference type="InterPro" id="IPR028098">
    <property type="entry name" value="Glyco_trans_4-like_N"/>
</dbReference>
<accession>A0ABV4F5B1</accession>
<evidence type="ECO:0000313" key="5">
    <source>
        <dbReference type="Proteomes" id="UP001565471"/>
    </source>
</evidence>
<evidence type="ECO:0000259" key="2">
    <source>
        <dbReference type="Pfam" id="PF00534"/>
    </source>
</evidence>
<keyword evidence="5" id="KW-1185">Reference proteome</keyword>
<feature type="domain" description="Glycosyl transferase family 1" evidence="2">
    <location>
        <begin position="220"/>
        <end position="383"/>
    </location>
</feature>
<evidence type="ECO:0000259" key="3">
    <source>
        <dbReference type="Pfam" id="PF13439"/>
    </source>
</evidence>
<comment type="caution">
    <text evidence="4">The sequence shown here is derived from an EMBL/GenBank/DDBJ whole genome shotgun (WGS) entry which is preliminary data.</text>
</comment>
<keyword evidence="1" id="KW-0472">Membrane</keyword>
<protein>
    <submittedName>
        <fullName evidence="4">Glycosyltransferase involved in cell wall biosynthesis</fullName>
    </submittedName>
</protein>
<keyword evidence="1" id="KW-1133">Transmembrane helix</keyword>
<dbReference type="PANTHER" id="PTHR12526">
    <property type="entry name" value="GLYCOSYLTRANSFERASE"/>
    <property type="match status" value="1"/>
</dbReference>
<organism evidence="4 5">
    <name type="scientific">Bradyrhizobium elkanii</name>
    <dbReference type="NCBI Taxonomy" id="29448"/>
    <lineage>
        <taxon>Bacteria</taxon>
        <taxon>Pseudomonadati</taxon>
        <taxon>Pseudomonadota</taxon>
        <taxon>Alphaproteobacteria</taxon>
        <taxon>Hyphomicrobiales</taxon>
        <taxon>Nitrobacteraceae</taxon>
        <taxon>Bradyrhizobium</taxon>
    </lineage>
</organism>
<gene>
    <name evidence="4" type="ORF">ABIF29_005436</name>
</gene>
<feature type="domain" description="Glycosyltransferase subfamily 4-like N-terminal" evidence="3">
    <location>
        <begin position="38"/>
        <end position="206"/>
    </location>
</feature>
<dbReference type="Pfam" id="PF13439">
    <property type="entry name" value="Glyco_transf_4"/>
    <property type="match status" value="1"/>
</dbReference>
<reference evidence="4 5" key="1">
    <citation type="submission" date="2024-07" db="EMBL/GenBank/DDBJ databases">
        <title>Genomic Encyclopedia of Type Strains, Phase V (KMG-V): Genome sequencing to study the core and pangenomes of soil and plant-associated prokaryotes.</title>
        <authorList>
            <person name="Whitman W."/>
        </authorList>
    </citation>
    <scope>NUCLEOTIDE SEQUENCE [LARGE SCALE GENOMIC DNA]</scope>
    <source>
        <strain evidence="4 5">USDA 415</strain>
    </source>
</reference>
<dbReference type="Proteomes" id="UP001565471">
    <property type="component" value="Unassembled WGS sequence"/>
</dbReference>
<evidence type="ECO:0000313" key="4">
    <source>
        <dbReference type="EMBL" id="MEY9318637.1"/>
    </source>
</evidence>
<sequence length="422" mass="46229">MLCRMGSRQGVRGRGEDVIDFQTMSPLPIIYVIGSLDVGGAERHLAQIIPRLDRGRWKPVVCCLTERGKLADGLEAAGFEVIARPVARRSGGASRIRSFVRLAETVLWLCRVMRRFRPAIAHFFLPGAYILGAPASILARVPVRIMSRRSLNFYQRNIRFSPAIEGWLHPHMTAILGNSNSVVRQLHDDENVQADRLGLIYNGIDFAKYQKSSMVRQGVRASLEIDQDALVFIMVANLIPYKGHQDLLVAFSMACPHLPAGWRLLVVGRDDGIGGALREQATNLKIADNVLFLDSRSDVPDLLCGADIGVLSSHEEGFSNAVLESMAAGLPVIATDVGGNPEANINGETGVIVPPRDPKAMSEAILRLSVDGALRVRMGMNAADRAEKTFSLDACVSRYEDLYRGLLEGKIPNDIPSIRISK</sequence>
<dbReference type="Pfam" id="PF00534">
    <property type="entry name" value="Glycos_transf_1"/>
    <property type="match status" value="1"/>
</dbReference>
<proteinExistence type="predicted"/>
<dbReference type="PANTHER" id="PTHR12526:SF623">
    <property type="entry name" value="WABG"/>
    <property type="match status" value="1"/>
</dbReference>
<name>A0ABV4F5B1_BRAEL</name>
<dbReference type="InterPro" id="IPR001296">
    <property type="entry name" value="Glyco_trans_1"/>
</dbReference>
<dbReference type="Gene3D" id="3.40.50.2000">
    <property type="entry name" value="Glycogen Phosphorylase B"/>
    <property type="match status" value="2"/>
</dbReference>
<keyword evidence="1" id="KW-0812">Transmembrane</keyword>